<protein>
    <recommendedName>
        <fullName evidence="4">Cytochrome c domain-containing protein</fullName>
    </recommendedName>
</protein>
<evidence type="ECO:0000259" key="4">
    <source>
        <dbReference type="PROSITE" id="PS51007"/>
    </source>
</evidence>
<keyword evidence="3" id="KW-0349">Heme</keyword>
<evidence type="ECO:0000256" key="3">
    <source>
        <dbReference type="PROSITE-ProRule" id="PRU00433"/>
    </source>
</evidence>
<dbReference type="Gene3D" id="3.90.10.10">
    <property type="entry name" value="Cytochrome C3"/>
    <property type="match status" value="1"/>
</dbReference>
<dbReference type="RefSeq" id="WP_248353837.1">
    <property type="nucleotide sequence ID" value="NZ_AP025591.1"/>
</dbReference>
<keyword evidence="6" id="KW-1185">Reference proteome</keyword>
<reference evidence="6" key="1">
    <citation type="journal article" date="2022" name="Int. J. Syst. Evol. Microbiol.">
        <title>Anaeromyxobacter oryzae sp. nov., Anaeromyxobacter diazotrophicus sp. nov. and Anaeromyxobacter paludicola sp. nov., isolated from paddy soils.</title>
        <authorList>
            <person name="Itoh H."/>
            <person name="Xu Z."/>
            <person name="Mise K."/>
            <person name="Masuda Y."/>
            <person name="Ushijima N."/>
            <person name="Hayakawa C."/>
            <person name="Shiratori Y."/>
            <person name="Senoo K."/>
        </authorList>
    </citation>
    <scope>NUCLEOTIDE SEQUENCE [LARGE SCALE GENOMIC DNA]</scope>
    <source>
        <strain evidence="6">Red232</strain>
    </source>
</reference>
<dbReference type="SUPFAM" id="SSF48695">
    <property type="entry name" value="Multiheme cytochromes"/>
    <property type="match status" value="2"/>
</dbReference>
<gene>
    <name evidence="5" type="ORF">AMOR_42300</name>
</gene>
<keyword evidence="2 3" id="KW-0408">Iron</keyword>
<feature type="domain" description="Cytochrome c" evidence="4">
    <location>
        <begin position="220"/>
        <end position="370"/>
    </location>
</feature>
<keyword evidence="1 3" id="KW-0479">Metal-binding</keyword>
<dbReference type="EMBL" id="AP025591">
    <property type="protein sequence ID" value="BDG05234.1"/>
    <property type="molecule type" value="Genomic_DNA"/>
</dbReference>
<sequence>MSRQPGGEVTSADGQIACGTVGTRCGPATYGWADTATLTATPDAGNMFGTWAGDCQGRKFPAANGAYLCYLDTTTYGADKFVAAVFDVAGRAQHVNFTDPALHGLEFLNWKAGKPDTFECTYCHGATYAGVGLAPSCNDCHARNGHPNWLNDCTFCHGAPPPPPPPTFPTMGHPGVSNDITMCFGCHQDTVDRDGNIIPNGKHMNGAIEATGGHAAGYNDPKIHGRDFFGAISSNPATPYCTGCHGTNYEILIANGRSCNTCHAAAPSLTPPGGGWSGSSPWSSNCTFCHGARDINYAGDVTQAAPPDAISQRLTGTAAPDRTGAHAAHLAQGPFALAFQCGVCHQVPSAMTHISGKDVRATVLLFPPGATSPDPTGYDTTIGNPTSGTCATYCHDPLAIGNRSPAWATTGMQCNSCHGVPPSTAIHAGMSGADLTGCVDCHPDTITTGGALNVTGGKHLNGTVDVVTGHAAGFADPSVHGPQFLNTVAGASGALDCQGCHGTSLAYCTSCHSQAANGGWVSWQTNCTFCHGTKTPVYTSADLKLAAPPDAISQRLNGVEVPDKTGQHTLHLNDGGFVPAPAFQCSTCHPVPTDVNHVSVDRLATVTLVASQAFPALGPADLARLPSPLGTYDRSTGICAVYCHNVPNGGGNNTQMKWTNDFDFATPILDCTDCHALPPPTGATVIGHTYATPPTNTRYCGASGCANHAYHRTALQSNGYDSCANCHFGSAQGQPYNGLHVNGKPDIVYTPDSAGLPKKFTATWDPVTRTCTASCHVNSGPTTPQRW</sequence>
<dbReference type="PROSITE" id="PS51007">
    <property type="entry name" value="CYTC"/>
    <property type="match status" value="1"/>
</dbReference>
<evidence type="ECO:0000256" key="2">
    <source>
        <dbReference type="ARBA" id="ARBA00023004"/>
    </source>
</evidence>
<accession>A0ABM7X0A8</accession>
<dbReference type="NCBIfam" id="TIGR01904">
    <property type="entry name" value="GSu_C4xC__C2xCH"/>
    <property type="match status" value="2"/>
</dbReference>
<organism evidence="5 6">
    <name type="scientific">Anaeromyxobacter oryzae</name>
    <dbReference type="NCBI Taxonomy" id="2918170"/>
    <lineage>
        <taxon>Bacteria</taxon>
        <taxon>Pseudomonadati</taxon>
        <taxon>Myxococcota</taxon>
        <taxon>Myxococcia</taxon>
        <taxon>Myxococcales</taxon>
        <taxon>Cystobacterineae</taxon>
        <taxon>Anaeromyxobacteraceae</taxon>
        <taxon>Anaeromyxobacter</taxon>
    </lineage>
</organism>
<proteinExistence type="predicted"/>
<evidence type="ECO:0000313" key="6">
    <source>
        <dbReference type="Proteomes" id="UP001162891"/>
    </source>
</evidence>
<name>A0ABM7X0A8_9BACT</name>
<dbReference type="InterPro" id="IPR009056">
    <property type="entry name" value="Cyt_c-like_dom"/>
</dbReference>
<dbReference type="InterPro" id="IPR036280">
    <property type="entry name" value="Multihaem_cyt_sf"/>
</dbReference>
<evidence type="ECO:0000256" key="1">
    <source>
        <dbReference type="ARBA" id="ARBA00022723"/>
    </source>
</evidence>
<dbReference type="Proteomes" id="UP001162891">
    <property type="component" value="Chromosome"/>
</dbReference>
<evidence type="ECO:0000313" key="5">
    <source>
        <dbReference type="EMBL" id="BDG05234.1"/>
    </source>
</evidence>
<dbReference type="InterPro" id="IPR010176">
    <property type="entry name" value="C4xCH_C2xCH_motif_GEOSU"/>
</dbReference>